<feature type="compositionally biased region" description="Basic and acidic residues" evidence="18">
    <location>
        <begin position="68"/>
        <end position="79"/>
    </location>
</feature>
<keyword evidence="5" id="KW-0808">Transferase</keyword>
<dbReference type="SUPFAM" id="SSF57184">
    <property type="entry name" value="Growth factor receptor domain"/>
    <property type="match status" value="1"/>
</dbReference>
<keyword evidence="15" id="KW-0325">Glycoprotein</keyword>
<comment type="function">
    <text evidence="16">Serine/threonine-protein kinase that may function as a signaling receptor of extracellular matrix component. Binding to pectin may have significance in the control of cell expansion, morphogenesis and development.</text>
</comment>
<dbReference type="InterPro" id="IPR018097">
    <property type="entry name" value="EGF_Ca-bd_CS"/>
</dbReference>
<protein>
    <recommendedName>
        <fullName evidence="20">Protein kinase domain-containing protein</fullName>
    </recommendedName>
</protein>
<dbReference type="CDD" id="cd00054">
    <property type="entry name" value="EGF_CA"/>
    <property type="match status" value="1"/>
</dbReference>
<feature type="domain" description="Protein kinase" evidence="20">
    <location>
        <begin position="877"/>
        <end position="1147"/>
    </location>
</feature>
<name>A0A8J5I2K8_ZINOF</name>
<evidence type="ECO:0000256" key="4">
    <source>
        <dbReference type="ARBA" id="ARBA00022553"/>
    </source>
</evidence>
<evidence type="ECO:0000256" key="18">
    <source>
        <dbReference type="SAM" id="MobiDB-lite"/>
    </source>
</evidence>
<dbReference type="Gene3D" id="2.10.25.10">
    <property type="entry name" value="Laminin"/>
    <property type="match status" value="1"/>
</dbReference>
<evidence type="ECO:0000313" key="21">
    <source>
        <dbReference type="EMBL" id="KAG6532536.1"/>
    </source>
</evidence>
<dbReference type="PROSITE" id="PS00108">
    <property type="entry name" value="PROTEIN_KINASE_ST"/>
    <property type="match status" value="1"/>
</dbReference>
<evidence type="ECO:0000256" key="3">
    <source>
        <dbReference type="ARBA" id="ARBA00022536"/>
    </source>
</evidence>
<feature type="compositionally biased region" description="Basic and acidic residues" evidence="18">
    <location>
        <begin position="14"/>
        <end position="31"/>
    </location>
</feature>
<evidence type="ECO:0000256" key="14">
    <source>
        <dbReference type="ARBA" id="ARBA00023157"/>
    </source>
</evidence>
<dbReference type="PROSITE" id="PS01187">
    <property type="entry name" value="EGF_CA"/>
    <property type="match status" value="1"/>
</dbReference>
<dbReference type="Pfam" id="PF07645">
    <property type="entry name" value="EGF_CA"/>
    <property type="match status" value="1"/>
</dbReference>
<feature type="compositionally biased region" description="Basic and acidic residues" evidence="18">
    <location>
        <begin position="46"/>
        <end position="56"/>
    </location>
</feature>
<dbReference type="InterPro" id="IPR001881">
    <property type="entry name" value="EGF-like_Ca-bd_dom"/>
</dbReference>
<evidence type="ECO:0000256" key="7">
    <source>
        <dbReference type="ARBA" id="ARBA00022729"/>
    </source>
</evidence>
<dbReference type="InterPro" id="IPR011009">
    <property type="entry name" value="Kinase-like_dom_sf"/>
</dbReference>
<evidence type="ECO:0000256" key="12">
    <source>
        <dbReference type="ARBA" id="ARBA00022989"/>
    </source>
</evidence>
<feature type="binding site" evidence="17">
    <location>
        <position position="906"/>
    </location>
    <ligand>
        <name>ATP</name>
        <dbReference type="ChEBI" id="CHEBI:30616"/>
    </ligand>
</feature>
<keyword evidence="2" id="KW-0723">Serine/threonine-protein kinase</keyword>
<dbReference type="GO" id="GO:0005509">
    <property type="term" value="F:calcium ion binding"/>
    <property type="evidence" value="ECO:0007669"/>
    <property type="project" value="InterPro"/>
</dbReference>
<keyword evidence="9 17" id="KW-0547">Nucleotide-binding</keyword>
<evidence type="ECO:0000259" key="20">
    <source>
        <dbReference type="PROSITE" id="PS50011"/>
    </source>
</evidence>
<dbReference type="GO" id="GO:0007166">
    <property type="term" value="P:cell surface receptor signaling pathway"/>
    <property type="evidence" value="ECO:0007669"/>
    <property type="project" value="InterPro"/>
</dbReference>
<proteinExistence type="predicted"/>
<keyword evidence="7" id="KW-0732">Signal</keyword>
<accession>A0A8J5I2K8</accession>
<dbReference type="SMART" id="SM00181">
    <property type="entry name" value="EGF"/>
    <property type="match status" value="3"/>
</dbReference>
<evidence type="ECO:0000256" key="10">
    <source>
        <dbReference type="ARBA" id="ARBA00022777"/>
    </source>
</evidence>
<dbReference type="Gene3D" id="1.10.510.10">
    <property type="entry name" value="Transferase(Phosphotransferase) domain 1"/>
    <property type="match status" value="1"/>
</dbReference>
<dbReference type="Pfam" id="PF00069">
    <property type="entry name" value="Pkinase"/>
    <property type="match status" value="1"/>
</dbReference>
<dbReference type="GO" id="GO:0030247">
    <property type="term" value="F:polysaccharide binding"/>
    <property type="evidence" value="ECO:0007669"/>
    <property type="project" value="InterPro"/>
</dbReference>
<dbReference type="PANTHER" id="PTHR27005:SF283">
    <property type="entry name" value="OS02G0633066 PROTEIN"/>
    <property type="match status" value="1"/>
</dbReference>
<dbReference type="CDD" id="cd14066">
    <property type="entry name" value="STKc_IRAK"/>
    <property type="match status" value="1"/>
</dbReference>
<keyword evidence="3" id="KW-0245">EGF-like domain</keyword>
<dbReference type="InterPro" id="IPR017441">
    <property type="entry name" value="Protein_kinase_ATP_BS"/>
</dbReference>
<evidence type="ECO:0000256" key="11">
    <source>
        <dbReference type="ARBA" id="ARBA00022840"/>
    </source>
</evidence>
<dbReference type="EMBL" id="JACMSC010000002">
    <property type="protein sequence ID" value="KAG6532536.1"/>
    <property type="molecule type" value="Genomic_DNA"/>
</dbReference>
<evidence type="ECO:0000256" key="2">
    <source>
        <dbReference type="ARBA" id="ARBA00022527"/>
    </source>
</evidence>
<sequence>MAGHRRKGPDDEDHQAHQRNLRDIELEDLRRQVQQLKQRLARGKHREYDVDGHDSDGGSTNNDVDFNPFHDDDSRDRASRGPQFQRDNVRNKSFDFKPEEQIIARFLGGLRYEIGNVVQLQPYWTYNDVCQLALKCKGFGHFAADCPNRRIITFIEEEYDEENEETTPIYDECHEEEDITYEDHGEALVIRRSLNTTYVPDDSWLHGEKIILGPSRMKDIVKSSKEEGNNMLSQTQLEDAMNESLAAFALVVLEENEEGNIIPLQANIMKFINVLLPLNILLIFVEGFISGTMGNENFTLPSNCSTTCGDIKIEYPFGIGSGCFRTVGFNLTCAYDSNPPRLLLGDDTIQVKNFDMDKGLVYIESPHVILNVDAQSRNSTLISLKNLPFSLRSRLVYSTRSIEDTSLYNTLYIFGCSATANILDVATTGTIDSCSTICSATNTTSTTEQRYTYGNGFCTLDLYNENFNHESWDIQLTRLNENENEHRMINNSTSNITAIIFDDESISDDDYERLINDRNTTGIMASLSWYISEYTTCKEAMKRIDTYACRSQKSECYDVLAADAQYLNETIGYNCQCSLDYVGNPYLPNGCQLGQNFTSTPRQDCQTKCGNVTIFFPFGLKKGCFRDNGFALTCNETSHPPTLLFQDFYVVSNMSLEEGQLEYHYPSDYIYYSYDRRRSHFASTKEENIIRWVVAYQSCKNATKDIITFACMDEHSICLDVNDTRDGQVMGYRCNCADGYVGNPYLRDGCKDIDECNSSLPACTGICINIEGGFKCICPPGTLGDPLHGACVSSGKKNLLLGVLVGVSIGTSLLVLCISLIVLSKKWKLRNQKKIRQRNFHQNHGLLLQQLISTSANVEEKTNIFSLEEIEKATNNFDETRILGRGGHGIVYKGILSDQRVVAIKKSKTVKMSEIDQFINEVAVLSQINHRNVVKLLGCCLETDVPLLIYEFISNGTLSDHLHVSQGESKLSWDDRLRIATESAGALAYLHSAASISIFHRDVKSSNILLDDTFRAKVSDFGASRFIPIDQTHIVTAIHGTFGYLDPEYYHTSQLTEKSDVYSFGVILLELLTGKKPINSTNDGSQQNLAMNFLQAMRENMLFDLIEDRILHEGTKQELLEISSLIKICLSLKGAERPTMKEVEYKLQGMRKTRMKKRGVCIPEGNEENEYLLNMSSHSSSELMGQIDQGNSRNYSLEKEIMWSQNYPR</sequence>
<comment type="subcellular location">
    <subcellularLocation>
        <location evidence="1">Membrane</location>
        <topology evidence="1">Single-pass type I membrane protein</topology>
    </subcellularLocation>
</comment>
<gene>
    <name evidence="21" type="ORF">ZIOFF_006382</name>
</gene>
<dbReference type="PROSITE" id="PS00010">
    <property type="entry name" value="ASX_HYDROXYL"/>
    <property type="match status" value="1"/>
</dbReference>
<feature type="transmembrane region" description="Helical" evidence="19">
    <location>
        <begin position="799"/>
        <end position="823"/>
    </location>
</feature>
<dbReference type="SUPFAM" id="SSF56112">
    <property type="entry name" value="Protein kinase-like (PK-like)"/>
    <property type="match status" value="1"/>
</dbReference>
<dbReference type="Proteomes" id="UP000734854">
    <property type="component" value="Unassembled WGS sequence"/>
</dbReference>
<keyword evidence="22" id="KW-1185">Reference proteome</keyword>
<evidence type="ECO:0000256" key="15">
    <source>
        <dbReference type="ARBA" id="ARBA00023180"/>
    </source>
</evidence>
<dbReference type="SMART" id="SM00179">
    <property type="entry name" value="EGF_CA"/>
    <property type="match status" value="1"/>
</dbReference>
<keyword evidence="10" id="KW-0418">Kinase</keyword>
<evidence type="ECO:0000256" key="13">
    <source>
        <dbReference type="ARBA" id="ARBA00023136"/>
    </source>
</evidence>
<dbReference type="FunFam" id="1.10.510.10:FF:000084">
    <property type="entry name" value="Wall-associated receptor kinase 2"/>
    <property type="match status" value="1"/>
</dbReference>
<dbReference type="FunFam" id="3.30.200.20:FF:000043">
    <property type="entry name" value="Wall-associated receptor kinase 2"/>
    <property type="match status" value="1"/>
</dbReference>
<dbReference type="InterPro" id="IPR025287">
    <property type="entry name" value="WAK_GUB"/>
</dbReference>
<dbReference type="Pfam" id="PF13947">
    <property type="entry name" value="GUB_WAK_bind"/>
    <property type="match status" value="2"/>
</dbReference>
<keyword evidence="6 19" id="KW-0812">Transmembrane</keyword>
<dbReference type="InterPro" id="IPR000152">
    <property type="entry name" value="EGF-type_Asp/Asn_hydroxyl_site"/>
</dbReference>
<evidence type="ECO:0000256" key="9">
    <source>
        <dbReference type="ARBA" id="ARBA00022741"/>
    </source>
</evidence>
<keyword evidence="4" id="KW-0597">Phosphoprotein</keyword>
<evidence type="ECO:0000256" key="6">
    <source>
        <dbReference type="ARBA" id="ARBA00022692"/>
    </source>
</evidence>
<evidence type="ECO:0000256" key="17">
    <source>
        <dbReference type="PROSITE-ProRule" id="PRU10141"/>
    </source>
</evidence>
<dbReference type="GO" id="GO:0005886">
    <property type="term" value="C:plasma membrane"/>
    <property type="evidence" value="ECO:0007669"/>
    <property type="project" value="TreeGrafter"/>
</dbReference>
<dbReference type="PANTHER" id="PTHR27005">
    <property type="entry name" value="WALL-ASSOCIATED RECEPTOR KINASE-LIKE 21"/>
    <property type="match status" value="1"/>
</dbReference>
<organism evidence="21 22">
    <name type="scientific">Zingiber officinale</name>
    <name type="common">Ginger</name>
    <name type="synonym">Amomum zingiber</name>
    <dbReference type="NCBI Taxonomy" id="94328"/>
    <lineage>
        <taxon>Eukaryota</taxon>
        <taxon>Viridiplantae</taxon>
        <taxon>Streptophyta</taxon>
        <taxon>Embryophyta</taxon>
        <taxon>Tracheophyta</taxon>
        <taxon>Spermatophyta</taxon>
        <taxon>Magnoliopsida</taxon>
        <taxon>Liliopsida</taxon>
        <taxon>Zingiberales</taxon>
        <taxon>Zingiberaceae</taxon>
        <taxon>Zingiber</taxon>
    </lineage>
</organism>
<comment type="caution">
    <text evidence="21">The sequence shown here is derived from an EMBL/GenBank/DDBJ whole genome shotgun (WGS) entry which is preliminary data.</text>
</comment>
<evidence type="ECO:0000256" key="1">
    <source>
        <dbReference type="ARBA" id="ARBA00004479"/>
    </source>
</evidence>
<evidence type="ECO:0000313" key="22">
    <source>
        <dbReference type="Proteomes" id="UP000734854"/>
    </source>
</evidence>
<evidence type="ECO:0000256" key="8">
    <source>
        <dbReference type="ARBA" id="ARBA00022737"/>
    </source>
</evidence>
<dbReference type="GO" id="GO:0005524">
    <property type="term" value="F:ATP binding"/>
    <property type="evidence" value="ECO:0007669"/>
    <property type="project" value="UniProtKB-UniRule"/>
</dbReference>
<evidence type="ECO:0000256" key="16">
    <source>
        <dbReference type="ARBA" id="ARBA00058961"/>
    </source>
</evidence>
<evidence type="ECO:0000256" key="19">
    <source>
        <dbReference type="SAM" id="Phobius"/>
    </source>
</evidence>
<evidence type="ECO:0000256" key="5">
    <source>
        <dbReference type="ARBA" id="ARBA00022679"/>
    </source>
</evidence>
<keyword evidence="12 19" id="KW-1133">Transmembrane helix</keyword>
<dbReference type="InterPro" id="IPR000742">
    <property type="entry name" value="EGF"/>
</dbReference>
<keyword evidence="11 17" id="KW-0067">ATP-binding</keyword>
<dbReference type="PROSITE" id="PS00107">
    <property type="entry name" value="PROTEIN_KINASE_ATP"/>
    <property type="match status" value="1"/>
</dbReference>
<dbReference type="InterPro" id="IPR000719">
    <property type="entry name" value="Prot_kinase_dom"/>
</dbReference>
<dbReference type="PROSITE" id="PS50011">
    <property type="entry name" value="PROTEIN_KINASE_DOM"/>
    <property type="match status" value="1"/>
</dbReference>
<dbReference type="FunFam" id="2.10.25.10:FF:000038">
    <property type="entry name" value="Fibrillin 2"/>
    <property type="match status" value="1"/>
</dbReference>
<keyword evidence="8" id="KW-0677">Repeat</keyword>
<dbReference type="SMART" id="SM00220">
    <property type="entry name" value="S_TKc"/>
    <property type="match status" value="1"/>
</dbReference>
<reference evidence="21 22" key="1">
    <citation type="submission" date="2020-08" db="EMBL/GenBank/DDBJ databases">
        <title>Plant Genome Project.</title>
        <authorList>
            <person name="Zhang R.-G."/>
        </authorList>
    </citation>
    <scope>NUCLEOTIDE SEQUENCE [LARGE SCALE GENOMIC DNA]</scope>
    <source>
        <tissue evidence="21">Rhizome</tissue>
    </source>
</reference>
<feature type="region of interest" description="Disordered" evidence="18">
    <location>
        <begin position="1"/>
        <end position="92"/>
    </location>
</feature>
<keyword evidence="13 19" id="KW-0472">Membrane</keyword>
<dbReference type="InterPro" id="IPR045274">
    <property type="entry name" value="WAK-like"/>
</dbReference>
<keyword evidence="14" id="KW-1015">Disulfide bond</keyword>
<dbReference type="InterPro" id="IPR008271">
    <property type="entry name" value="Ser/Thr_kinase_AS"/>
</dbReference>
<dbReference type="Gene3D" id="3.30.200.20">
    <property type="entry name" value="Phosphorylase Kinase, domain 1"/>
    <property type="match status" value="1"/>
</dbReference>
<dbReference type="AlphaFoldDB" id="A0A8J5I2K8"/>
<dbReference type="InterPro" id="IPR009030">
    <property type="entry name" value="Growth_fac_rcpt_cys_sf"/>
</dbReference>
<dbReference type="GO" id="GO:0004674">
    <property type="term" value="F:protein serine/threonine kinase activity"/>
    <property type="evidence" value="ECO:0007669"/>
    <property type="project" value="UniProtKB-KW"/>
</dbReference>
<dbReference type="InterPro" id="IPR049883">
    <property type="entry name" value="NOTCH1_EGF-like"/>
</dbReference>